<protein>
    <submittedName>
        <fullName evidence="1">Uncharacterized protein</fullName>
    </submittedName>
</protein>
<name>A0A158KAI8_9BURK</name>
<sequence length="59" mass="6749">MTNATRVARIGLRFEWLRRTSGHAALLSTVWAKHPLPDVVRVLAPLTNNISKNTLREWL</sequence>
<evidence type="ECO:0000313" key="2">
    <source>
        <dbReference type="Proteomes" id="UP000054770"/>
    </source>
</evidence>
<dbReference type="EMBL" id="FCON02000075">
    <property type="protein sequence ID" value="SAL78035.1"/>
    <property type="molecule type" value="Genomic_DNA"/>
</dbReference>
<dbReference type="Proteomes" id="UP000054770">
    <property type="component" value="Unassembled WGS sequence"/>
</dbReference>
<keyword evidence="2" id="KW-1185">Reference proteome</keyword>
<reference evidence="1" key="1">
    <citation type="submission" date="2016-01" db="EMBL/GenBank/DDBJ databases">
        <authorList>
            <person name="Peeters C."/>
        </authorList>
    </citation>
    <scope>NUCLEOTIDE SEQUENCE [LARGE SCALE GENOMIC DNA]</scope>
    <source>
        <strain evidence="1">LMG 22940</strain>
    </source>
</reference>
<comment type="caution">
    <text evidence="1">The sequence shown here is derived from an EMBL/GenBank/DDBJ whole genome shotgun (WGS) entry which is preliminary data.</text>
</comment>
<accession>A0A158KAI8</accession>
<evidence type="ECO:0000313" key="1">
    <source>
        <dbReference type="EMBL" id="SAL78035.1"/>
    </source>
</evidence>
<proteinExistence type="predicted"/>
<dbReference type="AlphaFoldDB" id="A0A158KAI8"/>
<organism evidence="1 2">
    <name type="scientific">Caballeronia choica</name>
    <dbReference type="NCBI Taxonomy" id="326476"/>
    <lineage>
        <taxon>Bacteria</taxon>
        <taxon>Pseudomonadati</taxon>
        <taxon>Pseudomonadota</taxon>
        <taxon>Betaproteobacteria</taxon>
        <taxon>Burkholderiales</taxon>
        <taxon>Burkholderiaceae</taxon>
        <taxon>Caballeronia</taxon>
    </lineage>
</organism>
<gene>
    <name evidence="1" type="ORF">AWB68_05335</name>
</gene>